<protein>
    <submittedName>
        <fullName evidence="1">Ubiquinone/menaquinone biosynthesis methyltransferase protein</fullName>
    </submittedName>
</protein>
<evidence type="ECO:0000313" key="2">
    <source>
        <dbReference type="Proteomes" id="UP000002256"/>
    </source>
</evidence>
<dbReference type="KEGG" id="rlg:Rleg_1498"/>
<dbReference type="GO" id="GO:0008168">
    <property type="term" value="F:methyltransferase activity"/>
    <property type="evidence" value="ECO:0007669"/>
    <property type="project" value="UniProtKB-KW"/>
</dbReference>
<proteinExistence type="predicted"/>
<reference evidence="1 2" key="1">
    <citation type="journal article" date="2010" name="Stand. Genomic Sci.">
        <title>Complete genome sequence of Rhizobium leguminosarum bv. trifolii strain WSM1325, an effective microsymbiont of annual Mediterranean clovers.</title>
        <authorList>
            <person name="Reeve W."/>
            <person name="O'Hara G."/>
            <person name="Chain P."/>
            <person name="Ardley J."/>
            <person name="Brau L."/>
            <person name="Nandesena K."/>
            <person name="Tiwari R."/>
            <person name="Copeland A."/>
            <person name="Nolan M."/>
            <person name="Han C."/>
            <person name="Brettin T."/>
            <person name="Land M."/>
            <person name="Ovchinikova G."/>
            <person name="Ivanova N."/>
            <person name="Mavromatis K."/>
            <person name="Markowitz V."/>
            <person name="Kyrpides N."/>
            <person name="Melino V."/>
            <person name="Denton M."/>
            <person name="Yates R."/>
            <person name="Howieson J."/>
        </authorList>
    </citation>
    <scope>NUCLEOTIDE SEQUENCE [LARGE SCALE GENOMIC DNA]</scope>
    <source>
        <strain evidence="1 2">WSM1325</strain>
    </source>
</reference>
<dbReference type="HOGENOM" id="CLU_3084051_0_0_5"/>
<evidence type="ECO:0000313" key="1">
    <source>
        <dbReference type="EMBL" id="ACS55789.1"/>
    </source>
</evidence>
<dbReference type="Proteomes" id="UP000002256">
    <property type="component" value="Chromosome"/>
</dbReference>
<dbReference type="AlphaFoldDB" id="C6AVH8"/>
<gene>
    <name evidence="1" type="ordered locus">Rleg_1498</name>
</gene>
<dbReference type="GO" id="GO:0032259">
    <property type="term" value="P:methylation"/>
    <property type="evidence" value="ECO:0007669"/>
    <property type="project" value="UniProtKB-KW"/>
</dbReference>
<keyword evidence="1" id="KW-0808">Transferase</keyword>
<name>C6AVH8_RHILS</name>
<accession>C6AVH8</accession>
<sequence>MISMDFEGSDDRAASVASLQPFEEGVAEFYDSYLVPILFEPYASEMAIVAER</sequence>
<keyword evidence="1" id="KW-0489">Methyltransferase</keyword>
<organism evidence="1 2">
    <name type="scientific">Rhizobium leguminosarum bv. trifolii (strain WSM1325)</name>
    <dbReference type="NCBI Taxonomy" id="395491"/>
    <lineage>
        <taxon>Bacteria</taxon>
        <taxon>Pseudomonadati</taxon>
        <taxon>Pseudomonadota</taxon>
        <taxon>Alphaproteobacteria</taxon>
        <taxon>Hyphomicrobiales</taxon>
        <taxon>Rhizobiaceae</taxon>
        <taxon>Rhizobium/Agrobacterium group</taxon>
        <taxon>Rhizobium</taxon>
    </lineage>
</organism>
<dbReference type="EMBL" id="CP001622">
    <property type="protein sequence ID" value="ACS55789.1"/>
    <property type="molecule type" value="Genomic_DNA"/>
</dbReference>
<keyword evidence="1" id="KW-0830">Ubiquinone</keyword>